<keyword evidence="1 4" id="KW-0805">Transcription regulation</keyword>
<feature type="domain" description="PPC" evidence="6">
    <location>
        <begin position="151"/>
        <end position="288"/>
    </location>
</feature>
<dbReference type="GO" id="GO:0005634">
    <property type="term" value="C:nucleus"/>
    <property type="evidence" value="ECO:0007669"/>
    <property type="project" value="UniProtKB-SubCell"/>
</dbReference>
<evidence type="ECO:0000256" key="5">
    <source>
        <dbReference type="SAM" id="MobiDB-lite"/>
    </source>
</evidence>
<evidence type="ECO:0000256" key="3">
    <source>
        <dbReference type="ARBA" id="ARBA00023163"/>
    </source>
</evidence>
<gene>
    <name evidence="7" type="ORF">LIER_17232</name>
</gene>
<evidence type="ECO:0000313" key="8">
    <source>
        <dbReference type="Proteomes" id="UP001454036"/>
    </source>
</evidence>
<feature type="compositionally biased region" description="Polar residues" evidence="5">
    <location>
        <begin position="1"/>
        <end position="11"/>
    </location>
</feature>
<evidence type="ECO:0000256" key="4">
    <source>
        <dbReference type="RuleBase" id="RU367031"/>
    </source>
</evidence>
<dbReference type="PROSITE" id="PS51742">
    <property type="entry name" value="PPC"/>
    <property type="match status" value="1"/>
</dbReference>
<comment type="function">
    <text evidence="4">Transcription factor that specifically binds AT-rich DNA sequences related to the nuclear matrix attachment regions (MARs).</text>
</comment>
<dbReference type="InterPro" id="IPR039605">
    <property type="entry name" value="AHL"/>
</dbReference>
<keyword evidence="8" id="KW-1185">Reference proteome</keyword>
<dbReference type="SUPFAM" id="SSF117856">
    <property type="entry name" value="AF0104/ALDC/Ptd012-like"/>
    <property type="match status" value="1"/>
</dbReference>
<feature type="compositionally biased region" description="Low complexity" evidence="5">
    <location>
        <begin position="46"/>
        <end position="79"/>
    </location>
</feature>
<proteinExistence type="predicted"/>
<name>A0AAV3QAB4_LITER</name>
<keyword evidence="3 4" id="KW-0804">Transcription</keyword>
<reference evidence="7 8" key="1">
    <citation type="submission" date="2024-01" db="EMBL/GenBank/DDBJ databases">
        <title>The complete chloroplast genome sequence of Lithospermum erythrorhizon: insights into the phylogenetic relationship among Boraginaceae species and the maternal lineages of purple gromwells.</title>
        <authorList>
            <person name="Okada T."/>
            <person name="Watanabe K."/>
        </authorList>
    </citation>
    <scope>NUCLEOTIDE SEQUENCE [LARGE SCALE GENOMIC DNA]</scope>
</reference>
<sequence length="353" mass="36806">MELNNDTTGLSSFYHHRHHSPLPQPPSTTPATVNHHSPLPQPPPATTISASTSPPPTNGISNSTPPTSNTNNHHNIPSSGGAEVVGTAEQEKKKRGRPRKYFSPEQKAEAKRLAAALATSPVYRPKKKDHGLDFGGVAFNKSQFAAFGNTGQSFTPHVITVNAGEDVNQKILLFMQQSKREICIMSASGSVSNASLSQPATSGGSITYEGLFNILSLKGSYVFTDLGGRTGGVSVCLSSSNGQIIGGSIGGPLIAAGPIEVIVGSFVIDTKKNTTTSAVKGDASASKMSSPVGGASVSGVINFRSPIDSSHQNIGGSQFNIQPPGMQSMDWRGSVGHGMLHSPENGDYEDSSE</sequence>
<comment type="domain">
    <text evidence="4">The PPC domain mediates interactions between AHL proteins.</text>
</comment>
<evidence type="ECO:0000256" key="1">
    <source>
        <dbReference type="ARBA" id="ARBA00023015"/>
    </source>
</evidence>
<dbReference type="AlphaFoldDB" id="A0AAV3QAB4"/>
<comment type="subcellular location">
    <subcellularLocation>
        <location evidence="4">Nucleus</location>
    </subcellularLocation>
</comment>
<dbReference type="GO" id="GO:0003680">
    <property type="term" value="F:minor groove of adenine-thymine-rich DNA binding"/>
    <property type="evidence" value="ECO:0007669"/>
    <property type="project" value="UniProtKB-UniRule"/>
</dbReference>
<comment type="caution">
    <text evidence="7">The sequence shown here is derived from an EMBL/GenBank/DDBJ whole genome shotgun (WGS) entry which is preliminary data.</text>
</comment>
<dbReference type="Proteomes" id="UP001454036">
    <property type="component" value="Unassembled WGS sequence"/>
</dbReference>
<dbReference type="Pfam" id="PF03479">
    <property type="entry name" value="PCC"/>
    <property type="match status" value="1"/>
</dbReference>
<keyword evidence="2 4" id="KW-0238">DNA-binding</keyword>
<dbReference type="Gene3D" id="3.30.1330.80">
    <property type="entry name" value="Hypothetical protein, similar to alpha- acetolactate decarboxylase, domain 2"/>
    <property type="match status" value="1"/>
</dbReference>
<evidence type="ECO:0000256" key="2">
    <source>
        <dbReference type="ARBA" id="ARBA00023125"/>
    </source>
</evidence>
<protein>
    <recommendedName>
        <fullName evidence="4">AT-hook motif nuclear-localized protein</fullName>
    </recommendedName>
</protein>
<evidence type="ECO:0000259" key="6">
    <source>
        <dbReference type="PROSITE" id="PS51742"/>
    </source>
</evidence>
<dbReference type="InterPro" id="IPR005175">
    <property type="entry name" value="PPC_dom"/>
</dbReference>
<evidence type="ECO:0000313" key="7">
    <source>
        <dbReference type="EMBL" id="GAA0160749.1"/>
    </source>
</evidence>
<dbReference type="PANTHER" id="PTHR31500">
    <property type="entry name" value="AT-HOOK MOTIF NUCLEAR-LOCALIZED PROTEIN 9"/>
    <property type="match status" value="1"/>
</dbReference>
<dbReference type="CDD" id="cd11378">
    <property type="entry name" value="DUF296"/>
    <property type="match status" value="1"/>
</dbReference>
<feature type="region of interest" description="Disordered" evidence="5">
    <location>
        <begin position="1"/>
        <end position="106"/>
    </location>
</feature>
<accession>A0AAV3QAB4</accession>
<keyword evidence="4" id="KW-0539">Nucleus</keyword>
<dbReference type="EMBL" id="BAABME010003982">
    <property type="protein sequence ID" value="GAA0160749.1"/>
    <property type="molecule type" value="Genomic_DNA"/>
</dbReference>
<organism evidence="7 8">
    <name type="scientific">Lithospermum erythrorhizon</name>
    <name type="common">Purple gromwell</name>
    <name type="synonym">Lithospermum officinale var. erythrorhizon</name>
    <dbReference type="NCBI Taxonomy" id="34254"/>
    <lineage>
        <taxon>Eukaryota</taxon>
        <taxon>Viridiplantae</taxon>
        <taxon>Streptophyta</taxon>
        <taxon>Embryophyta</taxon>
        <taxon>Tracheophyta</taxon>
        <taxon>Spermatophyta</taxon>
        <taxon>Magnoliopsida</taxon>
        <taxon>eudicotyledons</taxon>
        <taxon>Gunneridae</taxon>
        <taxon>Pentapetalae</taxon>
        <taxon>asterids</taxon>
        <taxon>lamiids</taxon>
        <taxon>Boraginales</taxon>
        <taxon>Boraginaceae</taxon>
        <taxon>Boraginoideae</taxon>
        <taxon>Lithospermeae</taxon>
        <taxon>Lithospermum</taxon>
    </lineage>
</organism>
<dbReference type="PANTHER" id="PTHR31500:SF68">
    <property type="entry name" value="AT-HOOK MOTIF NUCLEAR-LOCALIZED PROTEIN 14"/>
    <property type="match status" value="1"/>
</dbReference>